<dbReference type="Proteomes" id="UP000283087">
    <property type="component" value="Unassembled WGS sequence"/>
</dbReference>
<dbReference type="OrthoDB" id="9814566at2"/>
<keyword evidence="2" id="KW-1185">Reference proteome</keyword>
<dbReference type="EMBL" id="RQXW01000008">
    <property type="protein sequence ID" value="RTE65777.1"/>
    <property type="molecule type" value="Genomic_DNA"/>
</dbReference>
<gene>
    <name evidence="1" type="ORF">EH243_10960</name>
</gene>
<comment type="caution">
    <text evidence="1">The sequence shown here is derived from an EMBL/GenBank/DDBJ whole genome shotgun (WGS) entry which is preliminary data.</text>
</comment>
<sequence>MRSLESISDVCPYCGEPIELLVDCSAGDQEYIEDCQVCCKPITVELKLDGLEPEVTLKSENEV</sequence>
<dbReference type="InterPro" id="IPR017143">
    <property type="entry name" value="UCP037225"/>
</dbReference>
<dbReference type="InterPro" id="IPR025990">
    <property type="entry name" value="zinc_ribbon_bacterial"/>
</dbReference>
<accession>A0A430KQI9</accession>
<dbReference type="RefSeq" id="WP_126158700.1">
    <property type="nucleotide sequence ID" value="NZ_RQXW01000008.1"/>
</dbReference>
<reference evidence="1 2" key="1">
    <citation type="submission" date="2018-11" db="EMBL/GenBank/DDBJ databases">
        <title>The draft genome sequence of Amphritea opalescens ANRC-JH13T.</title>
        <authorList>
            <person name="Fang Z."/>
            <person name="Zhang Y."/>
            <person name="Han X."/>
        </authorList>
    </citation>
    <scope>NUCLEOTIDE SEQUENCE [LARGE SCALE GENOMIC DNA]</scope>
    <source>
        <strain evidence="1 2">ANRC-JH13</strain>
    </source>
</reference>
<name>A0A430KQI9_9GAMM</name>
<evidence type="ECO:0000313" key="2">
    <source>
        <dbReference type="Proteomes" id="UP000283087"/>
    </source>
</evidence>
<evidence type="ECO:0000313" key="1">
    <source>
        <dbReference type="EMBL" id="RTE65777.1"/>
    </source>
</evidence>
<dbReference type="PIRSF" id="PIRSF037225">
    <property type="entry name" value="UCP037225"/>
    <property type="match status" value="1"/>
</dbReference>
<dbReference type="Pfam" id="PF14255">
    <property type="entry name" value="Zn_ribbon_21"/>
    <property type="match status" value="1"/>
</dbReference>
<protein>
    <submittedName>
        <fullName evidence="1">CPXCG motif-containing cysteine-rich protein</fullName>
    </submittedName>
</protein>
<dbReference type="AlphaFoldDB" id="A0A430KQI9"/>
<organism evidence="1 2">
    <name type="scientific">Amphritea opalescens</name>
    <dbReference type="NCBI Taxonomy" id="2490544"/>
    <lineage>
        <taxon>Bacteria</taxon>
        <taxon>Pseudomonadati</taxon>
        <taxon>Pseudomonadota</taxon>
        <taxon>Gammaproteobacteria</taxon>
        <taxon>Oceanospirillales</taxon>
        <taxon>Oceanospirillaceae</taxon>
        <taxon>Amphritea</taxon>
    </lineage>
</organism>
<proteinExistence type="predicted"/>